<evidence type="ECO:0000256" key="2">
    <source>
        <dbReference type="ARBA" id="ARBA00022695"/>
    </source>
</evidence>
<dbReference type="OrthoDB" id="9759366at2"/>
<gene>
    <name evidence="9" type="ORF">SAMN04488242_1874</name>
</gene>
<dbReference type="GO" id="GO:0008882">
    <property type="term" value="F:[glutamate-ammonia-ligase] adenylyltransferase activity"/>
    <property type="evidence" value="ECO:0007669"/>
    <property type="project" value="InterPro"/>
</dbReference>
<dbReference type="Proteomes" id="UP000199475">
    <property type="component" value="Unassembled WGS sequence"/>
</dbReference>
<keyword evidence="6" id="KW-0511">Multifunctional enzyme</keyword>
<dbReference type="InterPro" id="IPR013546">
    <property type="entry name" value="PII_UdlTrfase/GS_AdlTrfase"/>
</dbReference>
<keyword evidence="10" id="KW-1185">Reference proteome</keyword>
<dbReference type="RefSeq" id="WP_093251335.1">
    <property type="nucleotide sequence ID" value="NZ_FNGP01000003.1"/>
</dbReference>
<name>A0A1G9KXE4_9ACTN</name>
<keyword evidence="4" id="KW-0067">ATP-binding</keyword>
<dbReference type="InterPro" id="IPR005190">
    <property type="entry name" value="GlnE_rpt_dom"/>
</dbReference>
<dbReference type="PANTHER" id="PTHR30621:SF0">
    <property type="entry name" value="BIFUNCTIONAL GLUTAMINE SYNTHETASE ADENYLYLTRANSFERASE_ADENYLYL-REMOVING ENZYME"/>
    <property type="match status" value="1"/>
</dbReference>
<dbReference type="CDD" id="cd05401">
    <property type="entry name" value="NT_GlnE_GlnD_like"/>
    <property type="match status" value="2"/>
</dbReference>
<dbReference type="GO" id="GO:0016874">
    <property type="term" value="F:ligase activity"/>
    <property type="evidence" value="ECO:0007669"/>
    <property type="project" value="UniProtKB-KW"/>
</dbReference>
<dbReference type="PANTHER" id="PTHR30621">
    <property type="entry name" value="GLUTAMINE SYNTHETASE ADENYLYLTRANSFERASE"/>
    <property type="match status" value="1"/>
</dbReference>
<dbReference type="GO" id="GO:0000820">
    <property type="term" value="P:regulation of glutamine family amino acid metabolic process"/>
    <property type="evidence" value="ECO:0007669"/>
    <property type="project" value="TreeGrafter"/>
</dbReference>
<reference evidence="9 10" key="1">
    <citation type="submission" date="2016-10" db="EMBL/GenBank/DDBJ databases">
        <authorList>
            <person name="de Groot N.N."/>
        </authorList>
    </citation>
    <scope>NUCLEOTIDE SEQUENCE [LARGE SCALE GENOMIC DNA]</scope>
    <source>
        <strain evidence="9 10">CGMCC 1.9159</strain>
    </source>
</reference>
<feature type="domain" description="PII-uridylyltransferase/Glutamine-synthetase adenylyltransferase" evidence="8">
    <location>
        <begin position="843"/>
        <end position="964"/>
    </location>
</feature>
<evidence type="ECO:0000313" key="10">
    <source>
        <dbReference type="Proteomes" id="UP000199475"/>
    </source>
</evidence>
<dbReference type="NCBIfam" id="NF010707">
    <property type="entry name" value="PRK14109.1"/>
    <property type="match status" value="1"/>
</dbReference>
<dbReference type="Pfam" id="PF08335">
    <property type="entry name" value="GlnD_UR_UTase"/>
    <property type="match status" value="2"/>
</dbReference>
<keyword evidence="9" id="KW-0436">Ligase</keyword>
<dbReference type="Gene3D" id="3.30.460.10">
    <property type="entry name" value="Beta Polymerase, domain 2"/>
    <property type="match status" value="2"/>
</dbReference>
<keyword evidence="5" id="KW-0460">Magnesium</keyword>
<feature type="domain" description="Glutamate-ammonia ligase adenylyltransferase repeated" evidence="7">
    <location>
        <begin position="78"/>
        <end position="311"/>
    </location>
</feature>
<evidence type="ECO:0000313" key="9">
    <source>
        <dbReference type="EMBL" id="SDL54276.1"/>
    </source>
</evidence>
<evidence type="ECO:0000256" key="5">
    <source>
        <dbReference type="ARBA" id="ARBA00022842"/>
    </source>
</evidence>
<dbReference type="InterPro" id="IPR043519">
    <property type="entry name" value="NT_sf"/>
</dbReference>
<dbReference type="SUPFAM" id="SSF81301">
    <property type="entry name" value="Nucleotidyltransferase"/>
    <property type="match status" value="2"/>
</dbReference>
<dbReference type="Gene3D" id="1.20.120.330">
    <property type="entry name" value="Nucleotidyltransferases domain 2"/>
    <property type="match status" value="2"/>
</dbReference>
<evidence type="ECO:0000259" key="7">
    <source>
        <dbReference type="Pfam" id="PF03710"/>
    </source>
</evidence>
<keyword evidence="3" id="KW-0547">Nucleotide-binding</keyword>
<organism evidence="9 10">
    <name type="scientific">Tessaracoccus oleiagri</name>
    <dbReference type="NCBI Taxonomy" id="686624"/>
    <lineage>
        <taxon>Bacteria</taxon>
        <taxon>Bacillati</taxon>
        <taxon>Actinomycetota</taxon>
        <taxon>Actinomycetes</taxon>
        <taxon>Propionibacteriales</taxon>
        <taxon>Propionibacteriaceae</taxon>
        <taxon>Tessaracoccus</taxon>
    </lineage>
</organism>
<dbReference type="AlphaFoldDB" id="A0A1G9KXE4"/>
<keyword evidence="1 9" id="KW-0808">Transferase</keyword>
<evidence type="ECO:0000256" key="6">
    <source>
        <dbReference type="ARBA" id="ARBA00023268"/>
    </source>
</evidence>
<evidence type="ECO:0000259" key="8">
    <source>
        <dbReference type="Pfam" id="PF08335"/>
    </source>
</evidence>
<dbReference type="SUPFAM" id="SSF81593">
    <property type="entry name" value="Nucleotidyltransferase substrate binding subunit/domain"/>
    <property type="match status" value="2"/>
</dbReference>
<feature type="domain" description="Glutamate-ammonia ligase adenylyltransferase repeated" evidence="7">
    <location>
        <begin position="575"/>
        <end position="801"/>
    </location>
</feature>
<dbReference type="STRING" id="686624.SAMN04488242_1874"/>
<evidence type="ECO:0000256" key="3">
    <source>
        <dbReference type="ARBA" id="ARBA00022741"/>
    </source>
</evidence>
<evidence type="ECO:0000256" key="4">
    <source>
        <dbReference type="ARBA" id="ARBA00022840"/>
    </source>
</evidence>
<proteinExistence type="predicted"/>
<sequence>MSRVQSPVAEFARRGFREPSAAARIWESWPEADDDRPGLSLFEPVGDRFSALQSLDQLRARDPERFRSLCDDPAWCGRVLRVAGASSVLAQVLGRRPELVDGLRAAPGQRDAEQWRAFFDRWTPVVDGVCTVDSDQLRIANRAALVEVAARDLSAEDPAAVVDSVSLELSHVADNVLRVALALARAEVQGWRDVRLAVIAFGKTGAQELNYLSDVDVMYVAEPAEGVGTDRAMATATRLAAALARICSAHTKAGTIWTVDAGLRPEGNAGPLVRTLASLRTYYGRWAKNWEFQALLKGRAAAGDLELGQEFVDMVQPWVWEAGHRDGFLPEMRAMRERVISLVPPAQEEHEIKLGSGGLRDTEFTVQLLQLVHGRADERIRSRGTLAALAELVEYGYIGRSDGAQMAQHYRFQRLLEHRIQLKHLRRTHLVPDDREELAEIARTMGLGLEEVESRWRASRRDVRRLRQRIFFSPLLDVFATVPTESLLTPESAMARIRALGFDDPRSALGHIEALTSGTSRAVEIQRQLMPAMLEWFADGPNPDFGLLSFRQLSEALGDSSWYLRALRDEGYMAQRLAKVASTSRYVVDLLKRAPQSVRWLASTDDLRLPEGAELADALKKAAARHDDVERAVGSARAMRRSELCRVAIADVLGELDIDDCGRALSDIGSATVEAALEVARRDIDAPPLGIVALGRWGGRELSYASDADCMFVVPDGTEGEDLAAAGRLVRRLAEILAKPGPDPAFPLDTNLRPEGADGPPVRTVSSYASYYAKWASTWERQMLLRARHGAGDERLTAAVLADVAPYRYPEGGLTGAQLTEIRRLKSRMENERLPKGGAGVRHLKLGPGGLSDVEWTVQVVQLQHAHAHPELRVTGTMEALEAARALGLVQQGDADALAAAWRHASSLRDAIMLVRGRPSDVLPSDLRELAAISALLGMSGPVTQLGERTRRLARRASAVVARLFWGE</sequence>
<dbReference type="GO" id="GO:0005829">
    <property type="term" value="C:cytosol"/>
    <property type="evidence" value="ECO:0007669"/>
    <property type="project" value="TreeGrafter"/>
</dbReference>
<dbReference type="InterPro" id="IPR023057">
    <property type="entry name" value="GlnE"/>
</dbReference>
<dbReference type="GO" id="GO:0005524">
    <property type="term" value="F:ATP binding"/>
    <property type="evidence" value="ECO:0007669"/>
    <property type="project" value="UniProtKB-KW"/>
</dbReference>
<accession>A0A1G9KXE4</accession>
<dbReference type="Pfam" id="PF03710">
    <property type="entry name" value="GlnE"/>
    <property type="match status" value="2"/>
</dbReference>
<dbReference type="EMBL" id="FNGP01000003">
    <property type="protein sequence ID" value="SDL54276.1"/>
    <property type="molecule type" value="Genomic_DNA"/>
</dbReference>
<feature type="domain" description="PII-uridylyltransferase/Glutamine-synthetase adenylyltransferase" evidence="8">
    <location>
        <begin position="348"/>
        <end position="470"/>
    </location>
</feature>
<keyword evidence="2 9" id="KW-0548">Nucleotidyltransferase</keyword>
<protein>
    <submittedName>
        <fullName evidence="9">Glutamate-ammonia-ligase adenylyltransferase</fullName>
    </submittedName>
</protein>
<evidence type="ECO:0000256" key="1">
    <source>
        <dbReference type="ARBA" id="ARBA00022679"/>
    </source>
</evidence>